<dbReference type="SUPFAM" id="SSF51197">
    <property type="entry name" value="Clavaminate synthase-like"/>
    <property type="match status" value="1"/>
</dbReference>
<proteinExistence type="predicted"/>
<dbReference type="Gene3D" id="2.60.120.620">
    <property type="entry name" value="q2cbj1_9rhob like domain"/>
    <property type="match status" value="1"/>
</dbReference>
<evidence type="ECO:0000313" key="1">
    <source>
        <dbReference type="EMBL" id="GHD57915.1"/>
    </source>
</evidence>
<evidence type="ECO:0000313" key="2">
    <source>
        <dbReference type="Proteomes" id="UP000630353"/>
    </source>
</evidence>
<keyword evidence="1" id="KW-0560">Oxidoreductase</keyword>
<name>A0A918XW19_9PROT</name>
<dbReference type="PANTHER" id="PTHR20883">
    <property type="entry name" value="PHYTANOYL-COA DIOXYGENASE DOMAIN CONTAINING 1"/>
    <property type="match status" value="1"/>
</dbReference>
<dbReference type="InterPro" id="IPR008775">
    <property type="entry name" value="Phytyl_CoA_dOase-like"/>
</dbReference>
<protein>
    <submittedName>
        <fullName evidence="1">Phytanoyl-CoA dioxygenase</fullName>
    </submittedName>
</protein>
<keyword evidence="2" id="KW-1185">Reference proteome</keyword>
<dbReference type="EMBL" id="BMZS01000010">
    <property type="protein sequence ID" value="GHD57915.1"/>
    <property type="molecule type" value="Genomic_DNA"/>
</dbReference>
<keyword evidence="1" id="KW-0223">Dioxygenase</keyword>
<gene>
    <name evidence="1" type="ORF">GCM10017083_39990</name>
</gene>
<reference evidence="1" key="2">
    <citation type="submission" date="2020-09" db="EMBL/GenBank/DDBJ databases">
        <authorList>
            <person name="Sun Q."/>
            <person name="Kim S."/>
        </authorList>
    </citation>
    <scope>NUCLEOTIDE SEQUENCE</scope>
    <source>
        <strain evidence="1">KCTC 42651</strain>
    </source>
</reference>
<dbReference type="Proteomes" id="UP000630353">
    <property type="component" value="Unassembled WGS sequence"/>
</dbReference>
<sequence>MNRRPPVPPSDDEIAAYERDGIVCLRGVFDAGWIAFMGEAADRAMAAPGVHGEEYARAGGRFFGDLDLWQRHEAFRRFVFESPAAEVAGTVMRSAKVNFFYDQLLVKEPGTAERTPWHQDQPYWAVAGRQVCSLWVPFDPVAEETCVEYVAGSHAWPEFSPYHFADGTPYAGTGLPPLPDIEADRDRHRILRFALQPGDCLVFQAMIVHGAPGNRSAHRRRALATRWTGDDARYCVRPGEVAIPTSDPGLAHGDVMDCDLFPVAWRR</sequence>
<dbReference type="Pfam" id="PF05721">
    <property type="entry name" value="PhyH"/>
    <property type="match status" value="1"/>
</dbReference>
<dbReference type="GO" id="GO:0016706">
    <property type="term" value="F:2-oxoglutarate-dependent dioxygenase activity"/>
    <property type="evidence" value="ECO:0007669"/>
    <property type="project" value="UniProtKB-ARBA"/>
</dbReference>
<dbReference type="RefSeq" id="WP_189992938.1">
    <property type="nucleotide sequence ID" value="NZ_BMZS01000010.1"/>
</dbReference>
<accession>A0A918XW19</accession>
<dbReference type="PANTHER" id="PTHR20883:SF47">
    <property type="entry name" value="PHYTANOYL-COA DIOXYGENASE"/>
    <property type="match status" value="1"/>
</dbReference>
<comment type="caution">
    <text evidence="1">The sequence shown here is derived from an EMBL/GenBank/DDBJ whole genome shotgun (WGS) entry which is preliminary data.</text>
</comment>
<organism evidence="1 2">
    <name type="scientific">Thalassobaculum fulvum</name>
    <dbReference type="NCBI Taxonomy" id="1633335"/>
    <lineage>
        <taxon>Bacteria</taxon>
        <taxon>Pseudomonadati</taxon>
        <taxon>Pseudomonadota</taxon>
        <taxon>Alphaproteobacteria</taxon>
        <taxon>Rhodospirillales</taxon>
        <taxon>Thalassobaculaceae</taxon>
        <taxon>Thalassobaculum</taxon>
    </lineage>
</organism>
<reference evidence="1" key="1">
    <citation type="journal article" date="2014" name="Int. J. Syst. Evol. Microbiol.">
        <title>Complete genome sequence of Corynebacterium casei LMG S-19264T (=DSM 44701T), isolated from a smear-ripened cheese.</title>
        <authorList>
            <consortium name="US DOE Joint Genome Institute (JGI-PGF)"/>
            <person name="Walter F."/>
            <person name="Albersmeier A."/>
            <person name="Kalinowski J."/>
            <person name="Ruckert C."/>
        </authorList>
    </citation>
    <scope>NUCLEOTIDE SEQUENCE</scope>
    <source>
        <strain evidence="1">KCTC 42651</strain>
    </source>
</reference>
<dbReference type="GO" id="GO:0005506">
    <property type="term" value="F:iron ion binding"/>
    <property type="evidence" value="ECO:0007669"/>
    <property type="project" value="UniProtKB-ARBA"/>
</dbReference>
<dbReference type="AlphaFoldDB" id="A0A918XW19"/>